<dbReference type="EMBL" id="CP052766">
    <property type="protein sequence ID" value="QJR79980.1"/>
    <property type="molecule type" value="Genomic_DNA"/>
</dbReference>
<evidence type="ECO:0000313" key="3">
    <source>
        <dbReference type="Proteomes" id="UP000219285"/>
    </source>
</evidence>
<gene>
    <name evidence="2" type="ORF">CA267_003880</name>
</gene>
<dbReference type="AlphaFoldDB" id="A0A6M4MBJ8"/>
<dbReference type="RefSeq" id="WP_170669015.1">
    <property type="nucleotide sequence ID" value="NZ_CP052766.1"/>
</dbReference>
<reference evidence="2 3" key="2">
    <citation type="submission" date="2020-04" db="EMBL/GenBank/DDBJ databases">
        <title>Complete genome sequence of Alteromonas pelagimontana 5.12T.</title>
        <authorList>
            <person name="Sinha R.K."/>
            <person name="Krishnan K.P."/>
            <person name="Kurian J.P."/>
        </authorList>
    </citation>
    <scope>NUCLEOTIDE SEQUENCE [LARGE SCALE GENOMIC DNA]</scope>
    <source>
        <strain evidence="2 3">5.12</strain>
    </source>
</reference>
<keyword evidence="3" id="KW-1185">Reference proteome</keyword>
<keyword evidence="1" id="KW-0472">Membrane</keyword>
<dbReference type="KEGG" id="apel:CA267_003880"/>
<keyword evidence="1" id="KW-0812">Transmembrane</keyword>
<evidence type="ECO:0000256" key="1">
    <source>
        <dbReference type="SAM" id="Phobius"/>
    </source>
</evidence>
<reference evidence="3" key="1">
    <citation type="submission" date="2014-12" db="EMBL/GenBank/DDBJ databases">
        <title>Complete genome sequence of a multi-drug resistant Klebsiella pneumoniae.</title>
        <authorList>
            <person name="Hua X."/>
            <person name="Chen Q."/>
            <person name="Li X."/>
            <person name="Feng Y."/>
            <person name="Ruan Z."/>
            <person name="Yu Y."/>
        </authorList>
    </citation>
    <scope>NUCLEOTIDE SEQUENCE [LARGE SCALE GENOMIC DNA]</scope>
    <source>
        <strain evidence="3">5.12</strain>
    </source>
</reference>
<sequence length="45" mass="4716">MTPQQTSLSHSSTPSFPKDLLIGFISVFVVGLGMGISVGMVFMAV</sequence>
<accession>A0A6M4MBJ8</accession>
<evidence type="ECO:0000313" key="2">
    <source>
        <dbReference type="EMBL" id="QJR79980.1"/>
    </source>
</evidence>
<name>A0A6M4MBJ8_9ALTE</name>
<protein>
    <submittedName>
        <fullName evidence="2">Uncharacterized protein</fullName>
    </submittedName>
</protein>
<proteinExistence type="predicted"/>
<keyword evidence="1" id="KW-1133">Transmembrane helix</keyword>
<organism evidence="2 3">
    <name type="scientific">Alteromonas pelagimontana</name>
    <dbReference type="NCBI Taxonomy" id="1858656"/>
    <lineage>
        <taxon>Bacteria</taxon>
        <taxon>Pseudomonadati</taxon>
        <taxon>Pseudomonadota</taxon>
        <taxon>Gammaproteobacteria</taxon>
        <taxon>Alteromonadales</taxon>
        <taxon>Alteromonadaceae</taxon>
        <taxon>Alteromonas/Salinimonas group</taxon>
        <taxon>Alteromonas</taxon>
    </lineage>
</organism>
<dbReference type="Proteomes" id="UP000219285">
    <property type="component" value="Chromosome"/>
</dbReference>
<feature type="transmembrane region" description="Helical" evidence="1">
    <location>
        <begin position="20"/>
        <end position="44"/>
    </location>
</feature>